<protein>
    <submittedName>
        <fullName evidence="2">Uncharacterized protein</fullName>
    </submittedName>
</protein>
<dbReference type="AlphaFoldDB" id="A0ABD2W0W9"/>
<dbReference type="EMBL" id="JBJJXI010000146">
    <property type="protein sequence ID" value="KAL3386433.1"/>
    <property type="molecule type" value="Genomic_DNA"/>
</dbReference>
<name>A0ABD2W0W9_9HYME</name>
<keyword evidence="1" id="KW-0812">Transmembrane</keyword>
<evidence type="ECO:0000313" key="2">
    <source>
        <dbReference type="EMBL" id="KAL3386433.1"/>
    </source>
</evidence>
<comment type="caution">
    <text evidence="2">The sequence shown here is derived from an EMBL/GenBank/DDBJ whole genome shotgun (WGS) entry which is preliminary data.</text>
</comment>
<reference evidence="2 3" key="1">
    <citation type="journal article" date="2024" name="bioRxiv">
        <title>A reference genome for Trichogramma kaykai: A tiny desert-dwelling parasitoid wasp with competing sex-ratio distorters.</title>
        <authorList>
            <person name="Culotta J."/>
            <person name="Lindsey A.R."/>
        </authorList>
    </citation>
    <scope>NUCLEOTIDE SEQUENCE [LARGE SCALE GENOMIC DNA]</scope>
    <source>
        <strain evidence="2 3">KSX58</strain>
    </source>
</reference>
<dbReference type="Proteomes" id="UP001627154">
    <property type="component" value="Unassembled WGS sequence"/>
</dbReference>
<sequence length="131" mass="14886">MLKRDCRNPCQSLSRAAATEELRCLSPAEGLLYVSRRSEFCGIFLCVRRNYALYFIHPGAQYIRSRHTHSTQRGEARNIQSTRKMDSQKSCVSYPFFAYFLLVLLAHSNDAGALNDGLDFVASTTTKDPRE</sequence>
<keyword evidence="1" id="KW-1133">Transmembrane helix</keyword>
<gene>
    <name evidence="2" type="ORF">TKK_017945</name>
</gene>
<organism evidence="2 3">
    <name type="scientific">Trichogramma kaykai</name>
    <dbReference type="NCBI Taxonomy" id="54128"/>
    <lineage>
        <taxon>Eukaryota</taxon>
        <taxon>Metazoa</taxon>
        <taxon>Ecdysozoa</taxon>
        <taxon>Arthropoda</taxon>
        <taxon>Hexapoda</taxon>
        <taxon>Insecta</taxon>
        <taxon>Pterygota</taxon>
        <taxon>Neoptera</taxon>
        <taxon>Endopterygota</taxon>
        <taxon>Hymenoptera</taxon>
        <taxon>Apocrita</taxon>
        <taxon>Proctotrupomorpha</taxon>
        <taxon>Chalcidoidea</taxon>
        <taxon>Trichogrammatidae</taxon>
        <taxon>Trichogramma</taxon>
    </lineage>
</organism>
<proteinExistence type="predicted"/>
<feature type="transmembrane region" description="Helical" evidence="1">
    <location>
        <begin position="91"/>
        <end position="108"/>
    </location>
</feature>
<evidence type="ECO:0000256" key="1">
    <source>
        <dbReference type="SAM" id="Phobius"/>
    </source>
</evidence>
<keyword evidence="1" id="KW-0472">Membrane</keyword>
<accession>A0ABD2W0W9</accession>
<keyword evidence="3" id="KW-1185">Reference proteome</keyword>
<evidence type="ECO:0000313" key="3">
    <source>
        <dbReference type="Proteomes" id="UP001627154"/>
    </source>
</evidence>